<keyword evidence="6" id="KW-0732">Signal</keyword>
<evidence type="ECO:0000256" key="1">
    <source>
        <dbReference type="ARBA" id="ARBA00009995"/>
    </source>
</evidence>
<dbReference type="WBParaSite" id="ACRNAN_scaffold5727.g28308.t1">
    <property type="protein sequence ID" value="ACRNAN_scaffold5727.g28308.t1"/>
    <property type="gene ID" value="ACRNAN_scaffold5727.g28308"/>
</dbReference>
<organism evidence="7 8">
    <name type="scientific">Acrobeloides nanus</name>
    <dbReference type="NCBI Taxonomy" id="290746"/>
    <lineage>
        <taxon>Eukaryota</taxon>
        <taxon>Metazoa</taxon>
        <taxon>Ecdysozoa</taxon>
        <taxon>Nematoda</taxon>
        <taxon>Chromadorea</taxon>
        <taxon>Rhabditida</taxon>
        <taxon>Tylenchina</taxon>
        <taxon>Cephalobomorpha</taxon>
        <taxon>Cephaloboidea</taxon>
        <taxon>Cephalobidae</taxon>
        <taxon>Acrobeloides</taxon>
    </lineage>
</organism>
<dbReference type="AlphaFoldDB" id="A0A914E687"/>
<dbReference type="GO" id="GO:0015020">
    <property type="term" value="F:glucuronosyltransferase activity"/>
    <property type="evidence" value="ECO:0007669"/>
    <property type="project" value="UniProtKB-EC"/>
</dbReference>
<dbReference type="PANTHER" id="PTHR48043:SF34">
    <property type="entry name" value="UDP-GLUCURONOSYLTRANSFERASE UGT-55-RELATED"/>
    <property type="match status" value="1"/>
</dbReference>
<evidence type="ECO:0000256" key="2">
    <source>
        <dbReference type="ARBA" id="ARBA00012544"/>
    </source>
</evidence>
<dbReference type="InterPro" id="IPR002213">
    <property type="entry name" value="UDP_glucos_trans"/>
</dbReference>
<dbReference type="Gene3D" id="3.40.50.2000">
    <property type="entry name" value="Glycogen Phosphorylase B"/>
    <property type="match status" value="1"/>
</dbReference>
<comment type="catalytic activity">
    <reaction evidence="5">
        <text>glucuronate acceptor + UDP-alpha-D-glucuronate = acceptor beta-D-glucuronoside + UDP + H(+)</text>
        <dbReference type="Rhea" id="RHEA:21032"/>
        <dbReference type="ChEBI" id="CHEBI:15378"/>
        <dbReference type="ChEBI" id="CHEBI:58052"/>
        <dbReference type="ChEBI" id="CHEBI:58223"/>
        <dbReference type="ChEBI" id="CHEBI:132367"/>
        <dbReference type="ChEBI" id="CHEBI:132368"/>
        <dbReference type="EC" id="2.4.1.17"/>
    </reaction>
</comment>
<evidence type="ECO:0000313" key="8">
    <source>
        <dbReference type="WBParaSite" id="ACRNAN_scaffold5727.g28308.t1"/>
    </source>
</evidence>
<reference evidence="8" key="1">
    <citation type="submission" date="2022-11" db="UniProtKB">
        <authorList>
            <consortium name="WormBaseParasite"/>
        </authorList>
    </citation>
    <scope>IDENTIFICATION</scope>
</reference>
<sequence length="352" mass="39858">MKPIFCIVLLLSCIRCIQTYKILVYSPQFASSHVNFMGTIADVLVQGGHDVALKTLSDSFATLCKYQIIDDKIMNQIKSENFDLAIGEIFDACFYAILKRIQLQNYITVFSNALFPIAASHLGIPATPSFLHDNIFRYVMFEHSPPPLTYIGRAKGIVNHVLGYNLFPKFFFGNIEEITRPVLGQDFDVMSMVRGSSLIFANVDEHIDFPRPVSHKIVYIGGIGQAKPKALEQKYQQLMDNSRKGVILVSFGSIALSYQMLDEQKQTLLSVFKDFPDITFLWKYEKEDDNFTANYKNLVIGKWLPQADLLNQSRNALAVEYRKIGISASKGDLMNGKEKLVQDIESILDDPR</sequence>
<accession>A0A914E687</accession>
<dbReference type="InterPro" id="IPR050271">
    <property type="entry name" value="UDP-glycosyltransferase"/>
</dbReference>
<keyword evidence="4" id="KW-0808">Transferase</keyword>
<protein>
    <recommendedName>
        <fullName evidence="2">glucuronosyltransferase</fullName>
        <ecNumber evidence="2">2.4.1.17</ecNumber>
    </recommendedName>
</protein>
<feature type="signal peptide" evidence="6">
    <location>
        <begin position="1"/>
        <end position="19"/>
    </location>
</feature>
<dbReference type="PANTHER" id="PTHR48043">
    <property type="entry name" value="EG:EG0003.4 PROTEIN-RELATED"/>
    <property type="match status" value="1"/>
</dbReference>
<comment type="similarity">
    <text evidence="1">Belongs to the UDP-glycosyltransferase family.</text>
</comment>
<evidence type="ECO:0000256" key="3">
    <source>
        <dbReference type="ARBA" id="ARBA00022676"/>
    </source>
</evidence>
<evidence type="ECO:0000313" key="7">
    <source>
        <dbReference type="Proteomes" id="UP000887540"/>
    </source>
</evidence>
<dbReference type="EC" id="2.4.1.17" evidence="2"/>
<evidence type="ECO:0000256" key="5">
    <source>
        <dbReference type="ARBA" id="ARBA00047475"/>
    </source>
</evidence>
<keyword evidence="3" id="KW-0328">Glycosyltransferase</keyword>
<evidence type="ECO:0000256" key="6">
    <source>
        <dbReference type="SAM" id="SignalP"/>
    </source>
</evidence>
<dbReference type="SUPFAM" id="SSF53756">
    <property type="entry name" value="UDP-Glycosyltransferase/glycogen phosphorylase"/>
    <property type="match status" value="1"/>
</dbReference>
<evidence type="ECO:0000256" key="4">
    <source>
        <dbReference type="ARBA" id="ARBA00022679"/>
    </source>
</evidence>
<keyword evidence="7" id="KW-1185">Reference proteome</keyword>
<dbReference type="Pfam" id="PF00201">
    <property type="entry name" value="UDPGT"/>
    <property type="match status" value="1"/>
</dbReference>
<dbReference type="Proteomes" id="UP000887540">
    <property type="component" value="Unplaced"/>
</dbReference>
<name>A0A914E687_9BILA</name>
<proteinExistence type="inferred from homology"/>
<feature type="chain" id="PRO_5036880106" description="glucuronosyltransferase" evidence="6">
    <location>
        <begin position="20"/>
        <end position="352"/>
    </location>
</feature>